<dbReference type="Gene3D" id="3.10.450.350">
    <property type="match status" value="2"/>
</dbReference>
<evidence type="ECO:0000256" key="4">
    <source>
        <dbReference type="ARBA" id="ARBA00022723"/>
    </source>
</evidence>
<dbReference type="CDD" id="cd12797">
    <property type="entry name" value="M23_peptidase"/>
    <property type="match status" value="1"/>
</dbReference>
<dbReference type="FunFam" id="2.70.70.10:FF:000002">
    <property type="entry name" value="Murein DD-endopeptidase MepM"/>
    <property type="match status" value="1"/>
</dbReference>
<dbReference type="PANTHER" id="PTHR21666:SF288">
    <property type="entry name" value="CELL DIVISION PROTEIN YTFB"/>
    <property type="match status" value="1"/>
</dbReference>
<evidence type="ECO:0000256" key="2">
    <source>
        <dbReference type="ARBA" id="ARBA00004196"/>
    </source>
</evidence>
<evidence type="ECO:0000259" key="10">
    <source>
        <dbReference type="Pfam" id="PF19425"/>
    </source>
</evidence>
<reference evidence="11" key="2">
    <citation type="submission" date="2003-08" db="EMBL/GenBank/DDBJ databases">
        <authorList>
            <person name="Beja O."/>
            <person name="Aravind L."/>
            <person name="Koonin E.V."/>
            <person name="Suzuki M.T."/>
            <person name="Hadd A."/>
            <person name="Nguyen L.P."/>
            <person name="Jovanovich S.B."/>
            <person name="Gates C.M."/>
            <person name="Feldman R.A."/>
            <person name="DeLong E.F."/>
        </authorList>
    </citation>
    <scope>NUCLEOTIDE SEQUENCE</scope>
</reference>
<evidence type="ECO:0000256" key="8">
    <source>
        <dbReference type="SAM" id="Phobius"/>
    </source>
</evidence>
<keyword evidence="7" id="KW-0482">Metalloprotease</keyword>
<dbReference type="Pfam" id="PF19425">
    <property type="entry name" value="Csd3_N2"/>
    <property type="match status" value="1"/>
</dbReference>
<dbReference type="GO" id="GO:0030313">
    <property type="term" value="C:cell envelope"/>
    <property type="evidence" value="ECO:0007669"/>
    <property type="project" value="UniProtKB-SubCell"/>
</dbReference>
<dbReference type="InterPro" id="IPR045834">
    <property type="entry name" value="Csd3_N2"/>
</dbReference>
<comment type="cofactor">
    <cofactor evidence="1">
        <name>Zn(2+)</name>
        <dbReference type="ChEBI" id="CHEBI:29105"/>
    </cofactor>
</comment>
<proteinExistence type="predicted"/>
<feature type="domain" description="Csd3-like second N-terminal" evidence="10">
    <location>
        <begin position="149"/>
        <end position="267"/>
    </location>
</feature>
<dbReference type="InterPro" id="IPR016047">
    <property type="entry name" value="M23ase_b-sheet_dom"/>
</dbReference>
<protein>
    <submittedName>
        <fullName evidence="11">Predicted metallopeptidase of the G-G peptidase family</fullName>
    </submittedName>
</protein>
<evidence type="ECO:0000256" key="1">
    <source>
        <dbReference type="ARBA" id="ARBA00001947"/>
    </source>
</evidence>
<keyword evidence="5" id="KW-0378">Hydrolase</keyword>
<sequence>MIGFKKVPKRAVLVSFAVSIVLILMLYIDIETYESLPVEEIEITEKFSIPLEQTKTYQMHEVQDGENLSIIFENFSVPLNTAYKIFRLDSKNIIANIKPGEKMLFEYSGEELTRIEIMKDQINSISISLTPEIVFKNISKSIELIESYNSGIIQSSFYEAALDANIPESVIMDFAYIFGWDVDFVFDIREGDEFHVIYDTPYSDGEKVKNGDIVIAKFINNGNTYFANRFFTEASKKQYFDENGNNMQKAFLRAPLDFAYISSHFNPNRMHPVLHTIRAHNGVDYAAKRGSPVRTTGDGIVSFSGQRNGCGNEIVINHTNEYSTRYCHLEKFSKGIRKGKKVSQGDTIGFVGSSGLATGPHLHYEFKIGKKRIDPIKVKLPSAEPVPKNLRASFDTLLKNNKLSMEEFNKLSPSSNE</sequence>
<keyword evidence="6" id="KW-0862">Zinc</keyword>
<dbReference type="PANTHER" id="PTHR21666">
    <property type="entry name" value="PEPTIDASE-RELATED"/>
    <property type="match status" value="1"/>
</dbReference>
<dbReference type="GO" id="GO:0006508">
    <property type="term" value="P:proteolysis"/>
    <property type="evidence" value="ECO:0007669"/>
    <property type="project" value="UniProtKB-KW"/>
</dbReference>
<dbReference type="AlphaFoldDB" id="Q9F7Q8"/>
<evidence type="ECO:0000256" key="5">
    <source>
        <dbReference type="ARBA" id="ARBA00022801"/>
    </source>
</evidence>
<evidence type="ECO:0000256" key="6">
    <source>
        <dbReference type="ARBA" id="ARBA00022833"/>
    </source>
</evidence>
<dbReference type="GO" id="GO:0004222">
    <property type="term" value="F:metalloendopeptidase activity"/>
    <property type="evidence" value="ECO:0007669"/>
    <property type="project" value="TreeGrafter"/>
</dbReference>
<dbReference type="SUPFAM" id="SSF51261">
    <property type="entry name" value="Duplicated hybrid motif"/>
    <property type="match status" value="1"/>
</dbReference>
<evidence type="ECO:0000256" key="7">
    <source>
        <dbReference type="ARBA" id="ARBA00023049"/>
    </source>
</evidence>
<evidence type="ECO:0000256" key="3">
    <source>
        <dbReference type="ARBA" id="ARBA00022670"/>
    </source>
</evidence>
<dbReference type="InterPro" id="IPR050570">
    <property type="entry name" value="Cell_wall_metabolism_enzyme"/>
</dbReference>
<feature type="domain" description="M23ase beta-sheet core" evidence="9">
    <location>
        <begin position="279"/>
        <end position="375"/>
    </location>
</feature>
<dbReference type="InterPro" id="IPR011055">
    <property type="entry name" value="Dup_hybrid_motif"/>
</dbReference>
<comment type="subcellular location">
    <subcellularLocation>
        <location evidence="2">Cell envelope</location>
    </subcellularLocation>
</comment>
<keyword evidence="3" id="KW-0645">Protease</keyword>
<dbReference type="GO" id="GO:0046872">
    <property type="term" value="F:metal ion binding"/>
    <property type="evidence" value="ECO:0007669"/>
    <property type="project" value="UniProtKB-KW"/>
</dbReference>
<organism evidence="11">
    <name type="scientific">Gamma-proteobacterium EBAC31A08</name>
    <dbReference type="NCBI Taxonomy" id="133804"/>
    <lineage>
        <taxon>Bacteria</taxon>
        <taxon>Pseudomonadati</taxon>
        <taxon>Pseudomonadota</taxon>
        <taxon>Gammaproteobacteria</taxon>
        <taxon>environmental samples</taxon>
    </lineage>
</organism>
<accession>Q9F7Q8</accession>
<evidence type="ECO:0000259" key="9">
    <source>
        <dbReference type="Pfam" id="PF01551"/>
    </source>
</evidence>
<dbReference type="EMBL" id="AF279106">
    <property type="protein sequence ID" value="AAG10461.1"/>
    <property type="molecule type" value="Genomic_DNA"/>
</dbReference>
<evidence type="ECO:0000313" key="11">
    <source>
        <dbReference type="EMBL" id="AAG10461.1"/>
    </source>
</evidence>
<name>Q9F7Q8_PRB01</name>
<keyword evidence="4" id="KW-0479">Metal-binding</keyword>
<dbReference type="Gene3D" id="2.70.70.10">
    <property type="entry name" value="Glucose Permease (Domain IIA)"/>
    <property type="match status" value="1"/>
</dbReference>
<keyword evidence="8" id="KW-0472">Membrane</keyword>
<dbReference type="Pfam" id="PF01551">
    <property type="entry name" value="Peptidase_M23"/>
    <property type="match status" value="1"/>
</dbReference>
<keyword evidence="8" id="KW-0812">Transmembrane</keyword>
<reference evidence="11" key="1">
    <citation type="journal article" date="2000" name="Science">
        <title>Bacterial rhodopsin: evidence for a new type of phototrophy in the sea.</title>
        <authorList>
            <person name="Beja O."/>
            <person name="Aravind L."/>
            <person name="Koonin E.V."/>
            <person name="Suzuki M.T."/>
            <person name="Hadd A."/>
            <person name="Nguyen L.P."/>
            <person name="Jovanovich S.B."/>
            <person name="Gates C.M."/>
            <person name="Feldman R.A."/>
            <person name="Spudich J.L."/>
            <person name="Spudich E.N."/>
            <person name="DeLong E.F."/>
        </authorList>
    </citation>
    <scope>NUCLEOTIDE SEQUENCE</scope>
</reference>
<feature type="transmembrane region" description="Helical" evidence="8">
    <location>
        <begin position="12"/>
        <end position="28"/>
    </location>
</feature>
<keyword evidence="8" id="KW-1133">Transmembrane helix</keyword>